<organism evidence="1">
    <name type="scientific">marine sediment metagenome</name>
    <dbReference type="NCBI Taxonomy" id="412755"/>
    <lineage>
        <taxon>unclassified sequences</taxon>
        <taxon>metagenomes</taxon>
        <taxon>ecological metagenomes</taxon>
    </lineage>
</organism>
<comment type="caution">
    <text evidence="1">The sequence shown here is derived from an EMBL/GenBank/DDBJ whole genome shotgun (WGS) entry which is preliminary data.</text>
</comment>
<dbReference type="AlphaFoldDB" id="X1HHS9"/>
<protein>
    <submittedName>
        <fullName evidence="1">Uncharacterized protein</fullName>
    </submittedName>
</protein>
<evidence type="ECO:0000313" key="1">
    <source>
        <dbReference type="EMBL" id="GAH44868.1"/>
    </source>
</evidence>
<dbReference type="EMBL" id="BARU01008761">
    <property type="protein sequence ID" value="GAH44868.1"/>
    <property type="molecule type" value="Genomic_DNA"/>
</dbReference>
<sequence>MSSLIPAVSITDFKKLKVHELKRMKSCEVTSDGEYLFTFVNPQTDYIKTQTEYMCQTGNAIGGKSLEEVREAVLV</sequence>
<gene>
    <name evidence="1" type="ORF">S03H2_17040</name>
</gene>
<accession>X1HHS9</accession>
<proteinExistence type="predicted"/>
<reference evidence="1" key="1">
    <citation type="journal article" date="2014" name="Front. Microbiol.">
        <title>High frequency of phylogenetically diverse reductive dehalogenase-homologous genes in deep subseafloor sedimentary metagenomes.</title>
        <authorList>
            <person name="Kawai M."/>
            <person name="Futagami T."/>
            <person name="Toyoda A."/>
            <person name="Takaki Y."/>
            <person name="Nishi S."/>
            <person name="Hori S."/>
            <person name="Arai W."/>
            <person name="Tsubouchi T."/>
            <person name="Morono Y."/>
            <person name="Uchiyama I."/>
            <person name="Ito T."/>
            <person name="Fujiyama A."/>
            <person name="Inagaki F."/>
            <person name="Takami H."/>
        </authorList>
    </citation>
    <scope>NUCLEOTIDE SEQUENCE</scope>
    <source>
        <strain evidence="1">Expedition CK06-06</strain>
    </source>
</reference>
<name>X1HHS9_9ZZZZ</name>